<proteinExistence type="evidence at transcript level"/>
<comment type="function">
    <text evidence="6">Required for maturation of ribosomal RNAs and formation of the large ribosomal subunit.</text>
</comment>
<feature type="repeat" description="WD" evidence="7">
    <location>
        <begin position="348"/>
        <end position="390"/>
    </location>
</feature>
<dbReference type="Pfam" id="PF00400">
    <property type="entry name" value="WD40"/>
    <property type="match status" value="6"/>
</dbReference>
<dbReference type="HAMAP" id="MF_03029">
    <property type="entry name" value="WDR12"/>
    <property type="match status" value="1"/>
</dbReference>
<sequence length="425" mass="47072">MGETAQIQAKFFTKDGRYSVPDTPFSIAGSTTPEQLCSLINALLKESSASPGQDEQPAFDFLINGELLRLTLEEHLESKEIPQETIVHLEYLEKCPPPSPVDSLIHDDWVSAVHASEAGILSGCYDNTLHIWDTTTGTRRLTIPGHLGPIKSVKWVTVAEPLCTFVSTSHDETAMLWQWNRHTNAVESVQVCRGHARSVDCVDVSWNGAKFVTGSFDHMLKVWSADPDSTDTDHGQDGSEEGSRKKQKTVDGKAKTRVPVLTLAGHHEAITGVQWTDEGEVATCSMDHTLRIWDVELGGMKSQLAGSKAFLGISYSRLNRQIVSASSDRHVRLWDPRTKDGTIVKCSYTSHAGWVSAVHWAPNSDHQFISGSYDTLMKLWDMRSPKAPLYDMSGHEDKVLAVDWSLGKYMISGGADNQLKIFEHK</sequence>
<keyword evidence="5 6" id="KW-0539">Nucleus</keyword>
<feature type="region of interest" description="Disordered" evidence="8">
    <location>
        <begin position="227"/>
        <end position="253"/>
    </location>
</feature>
<dbReference type="PRINTS" id="PR00320">
    <property type="entry name" value="GPROTEINBRPT"/>
</dbReference>
<keyword evidence="3 7" id="KW-0853">WD repeat</keyword>
<dbReference type="PROSITE" id="PS50082">
    <property type="entry name" value="WD_REPEATS_2"/>
    <property type="match status" value="6"/>
</dbReference>
<dbReference type="GO" id="GO:0030687">
    <property type="term" value="C:preribosome, large subunit precursor"/>
    <property type="evidence" value="ECO:0007669"/>
    <property type="project" value="UniProtKB-UniRule"/>
</dbReference>
<dbReference type="InterPro" id="IPR028599">
    <property type="entry name" value="WDR12/Ytm1"/>
</dbReference>
<dbReference type="Gene3D" id="2.130.10.10">
    <property type="entry name" value="YVTN repeat-like/Quinoprotein amine dehydrogenase"/>
    <property type="match status" value="1"/>
</dbReference>
<dbReference type="InterPro" id="IPR015943">
    <property type="entry name" value="WD40/YVTN_repeat-like_dom_sf"/>
</dbReference>
<evidence type="ECO:0000256" key="3">
    <source>
        <dbReference type="ARBA" id="ARBA00022574"/>
    </source>
</evidence>
<keyword evidence="4" id="KW-0677">Repeat</keyword>
<reference evidence="10" key="1">
    <citation type="submission" date="2016-02" db="EMBL/GenBank/DDBJ databases">
        <title>RNAseq analyses of the midgut from blood- or serum-fed Ixodes ricinus ticks.</title>
        <authorList>
            <person name="Perner J."/>
            <person name="Provaznik J."/>
            <person name="Schrenkova J."/>
            <person name="Urbanova V."/>
            <person name="Ribeiro J.M."/>
            <person name="Kopacek P."/>
        </authorList>
    </citation>
    <scope>NUCLEOTIDE SEQUENCE</scope>
    <source>
        <tissue evidence="10">Gut</tissue>
    </source>
</reference>
<evidence type="ECO:0000256" key="2">
    <source>
        <dbReference type="ARBA" id="ARBA00022552"/>
    </source>
</evidence>
<name>A0A131XYP0_IXORI</name>
<keyword evidence="1 6" id="KW-0690">Ribosome biogenesis</keyword>
<evidence type="ECO:0000256" key="4">
    <source>
        <dbReference type="ARBA" id="ARBA00022737"/>
    </source>
</evidence>
<dbReference type="CDD" id="cd00200">
    <property type="entry name" value="WD40"/>
    <property type="match status" value="1"/>
</dbReference>
<evidence type="ECO:0000256" key="5">
    <source>
        <dbReference type="ARBA" id="ARBA00023242"/>
    </source>
</evidence>
<dbReference type="InterPro" id="IPR020472">
    <property type="entry name" value="WD40_PAC1"/>
</dbReference>
<dbReference type="GO" id="GO:0000463">
    <property type="term" value="P:maturation of LSU-rRNA from tricistronic rRNA transcript (SSU-rRNA, 5.8S rRNA, LSU-rRNA)"/>
    <property type="evidence" value="ECO:0007669"/>
    <property type="project" value="UniProtKB-UniRule"/>
</dbReference>
<accession>A0A131XYP0</accession>
<feature type="compositionally biased region" description="Basic and acidic residues" evidence="8">
    <location>
        <begin position="231"/>
        <end position="253"/>
    </location>
</feature>
<keyword evidence="2 6" id="KW-0698">rRNA processing</keyword>
<feature type="repeat" description="WD" evidence="7">
    <location>
        <begin position="263"/>
        <end position="296"/>
    </location>
</feature>
<dbReference type="PANTHER" id="PTHR19855">
    <property type="entry name" value="WD40 REPEAT PROTEIN 12, 37"/>
    <property type="match status" value="1"/>
</dbReference>
<feature type="domain" description="NLE" evidence="9">
    <location>
        <begin position="7"/>
        <end position="76"/>
    </location>
</feature>
<dbReference type="SMART" id="SM00320">
    <property type="entry name" value="WD40"/>
    <property type="match status" value="7"/>
</dbReference>
<evidence type="ECO:0000256" key="6">
    <source>
        <dbReference type="HAMAP-Rule" id="MF_03029"/>
    </source>
</evidence>
<protein>
    <recommendedName>
        <fullName evidence="6">Ribosome biogenesis protein WDR12 homolog</fullName>
    </recommendedName>
</protein>
<comment type="similarity">
    <text evidence="6">Belongs to the WD repeat WDR12/YTM1 family.</text>
</comment>
<dbReference type="PANTHER" id="PTHR19855:SF11">
    <property type="entry name" value="RIBOSOME BIOGENESIS PROTEIN WDR12"/>
    <property type="match status" value="1"/>
</dbReference>
<dbReference type="GO" id="GO:0005730">
    <property type="term" value="C:nucleolus"/>
    <property type="evidence" value="ECO:0007669"/>
    <property type="project" value="UniProtKB-SubCell"/>
</dbReference>
<dbReference type="FunFam" id="2.130.10.10:FF:001898">
    <property type="entry name" value="Ribosome biogenesis protein WDR12 homolog"/>
    <property type="match status" value="1"/>
</dbReference>
<evidence type="ECO:0000259" key="9">
    <source>
        <dbReference type="Pfam" id="PF08154"/>
    </source>
</evidence>
<dbReference type="Pfam" id="PF08154">
    <property type="entry name" value="NLE"/>
    <property type="match status" value="1"/>
</dbReference>
<feature type="repeat" description="WD" evidence="7">
    <location>
        <begin position="192"/>
        <end position="224"/>
    </location>
</feature>
<organism evidence="10">
    <name type="scientific">Ixodes ricinus</name>
    <name type="common">Common tick</name>
    <name type="synonym">Acarus ricinus</name>
    <dbReference type="NCBI Taxonomy" id="34613"/>
    <lineage>
        <taxon>Eukaryota</taxon>
        <taxon>Metazoa</taxon>
        <taxon>Ecdysozoa</taxon>
        <taxon>Arthropoda</taxon>
        <taxon>Chelicerata</taxon>
        <taxon>Arachnida</taxon>
        <taxon>Acari</taxon>
        <taxon>Parasitiformes</taxon>
        <taxon>Ixodida</taxon>
        <taxon>Ixodoidea</taxon>
        <taxon>Ixodidae</taxon>
        <taxon>Ixodinae</taxon>
        <taxon>Ixodes</taxon>
    </lineage>
</organism>
<evidence type="ECO:0000256" key="1">
    <source>
        <dbReference type="ARBA" id="ARBA00022517"/>
    </source>
</evidence>
<feature type="repeat" description="WD" evidence="7">
    <location>
        <begin position="392"/>
        <end position="425"/>
    </location>
</feature>
<dbReference type="InterPro" id="IPR019775">
    <property type="entry name" value="WD40_repeat_CS"/>
</dbReference>
<evidence type="ECO:0000256" key="8">
    <source>
        <dbReference type="SAM" id="MobiDB-lite"/>
    </source>
</evidence>
<feature type="repeat" description="WD" evidence="7">
    <location>
        <begin position="120"/>
        <end position="142"/>
    </location>
</feature>
<dbReference type="EMBL" id="GEFM01003432">
    <property type="protein sequence ID" value="JAP72364.1"/>
    <property type="molecule type" value="mRNA"/>
</dbReference>
<dbReference type="InterPro" id="IPR036322">
    <property type="entry name" value="WD40_repeat_dom_sf"/>
</dbReference>
<dbReference type="PROSITE" id="PS00678">
    <property type="entry name" value="WD_REPEATS_1"/>
    <property type="match status" value="1"/>
</dbReference>
<dbReference type="GO" id="GO:0005654">
    <property type="term" value="C:nucleoplasm"/>
    <property type="evidence" value="ECO:0007669"/>
    <property type="project" value="UniProtKB-SubCell"/>
</dbReference>
<dbReference type="InterPro" id="IPR001680">
    <property type="entry name" value="WD40_rpt"/>
</dbReference>
<evidence type="ECO:0000256" key="7">
    <source>
        <dbReference type="PROSITE-ProRule" id="PRU00221"/>
    </source>
</evidence>
<dbReference type="AlphaFoldDB" id="A0A131XYP0"/>
<evidence type="ECO:0000313" key="10">
    <source>
        <dbReference type="EMBL" id="JAP72364.1"/>
    </source>
</evidence>
<dbReference type="GO" id="GO:0000466">
    <property type="term" value="P:maturation of 5.8S rRNA from tricistronic rRNA transcript (SSU-rRNA, 5.8S rRNA, LSU-rRNA)"/>
    <property type="evidence" value="ECO:0007669"/>
    <property type="project" value="UniProtKB-UniRule"/>
</dbReference>
<feature type="repeat" description="WD" evidence="7">
    <location>
        <begin position="313"/>
        <end position="344"/>
    </location>
</feature>
<comment type="subcellular location">
    <subcellularLocation>
        <location evidence="6">Nucleus</location>
        <location evidence="6">Nucleolus</location>
    </subcellularLocation>
    <subcellularLocation>
        <location evidence="6">Nucleus</location>
        <location evidence="6">Nucleoplasm</location>
    </subcellularLocation>
</comment>
<dbReference type="InterPro" id="IPR012972">
    <property type="entry name" value="NLE"/>
</dbReference>
<dbReference type="PROSITE" id="PS50294">
    <property type="entry name" value="WD_REPEATS_REGION"/>
    <property type="match status" value="4"/>
</dbReference>
<dbReference type="SUPFAM" id="SSF50978">
    <property type="entry name" value="WD40 repeat-like"/>
    <property type="match status" value="1"/>
</dbReference>
<dbReference type="GO" id="GO:0043021">
    <property type="term" value="F:ribonucleoprotein complex binding"/>
    <property type="evidence" value="ECO:0007669"/>
    <property type="project" value="UniProtKB-UniRule"/>
</dbReference>